<organism evidence="2 3">
    <name type="scientific">Operophtera brumata</name>
    <name type="common">Winter moth</name>
    <name type="synonym">Phalaena brumata</name>
    <dbReference type="NCBI Taxonomy" id="104452"/>
    <lineage>
        <taxon>Eukaryota</taxon>
        <taxon>Metazoa</taxon>
        <taxon>Ecdysozoa</taxon>
        <taxon>Arthropoda</taxon>
        <taxon>Hexapoda</taxon>
        <taxon>Insecta</taxon>
        <taxon>Pterygota</taxon>
        <taxon>Neoptera</taxon>
        <taxon>Endopterygota</taxon>
        <taxon>Lepidoptera</taxon>
        <taxon>Glossata</taxon>
        <taxon>Ditrysia</taxon>
        <taxon>Geometroidea</taxon>
        <taxon>Geometridae</taxon>
        <taxon>Larentiinae</taxon>
        <taxon>Operophtera</taxon>
    </lineage>
</organism>
<protein>
    <submittedName>
        <fullName evidence="2">Cytochrome P450 CYP4L6</fullName>
    </submittedName>
</protein>
<comment type="caution">
    <text evidence="2">The sequence shown here is derived from an EMBL/GenBank/DDBJ whole genome shotgun (WGS) entry which is preliminary data.</text>
</comment>
<dbReference type="STRING" id="104452.A0A0L7KP50"/>
<evidence type="ECO:0000313" key="3">
    <source>
        <dbReference type="Proteomes" id="UP000037510"/>
    </source>
</evidence>
<dbReference type="Gene3D" id="1.10.630.10">
    <property type="entry name" value="Cytochrome P450"/>
    <property type="match status" value="1"/>
</dbReference>
<dbReference type="GO" id="GO:0016705">
    <property type="term" value="F:oxidoreductase activity, acting on paired donors, with incorporation or reduction of molecular oxygen"/>
    <property type="evidence" value="ECO:0007669"/>
    <property type="project" value="InterPro"/>
</dbReference>
<keyword evidence="1" id="KW-0503">Monooxygenase</keyword>
<dbReference type="GO" id="GO:0005506">
    <property type="term" value="F:iron ion binding"/>
    <property type="evidence" value="ECO:0007669"/>
    <property type="project" value="InterPro"/>
</dbReference>
<dbReference type="GO" id="GO:0020037">
    <property type="term" value="F:heme binding"/>
    <property type="evidence" value="ECO:0007669"/>
    <property type="project" value="InterPro"/>
</dbReference>
<proteinExistence type="predicted"/>
<dbReference type="AlphaFoldDB" id="A0A0L7KP50"/>
<dbReference type="InterPro" id="IPR036396">
    <property type="entry name" value="Cyt_P450_sf"/>
</dbReference>
<feature type="non-terminal residue" evidence="2">
    <location>
        <position position="1"/>
    </location>
</feature>
<dbReference type="SUPFAM" id="SSF48264">
    <property type="entry name" value="Cytochrome P450"/>
    <property type="match status" value="1"/>
</dbReference>
<gene>
    <name evidence="2" type="ORF">OBRU01_23243</name>
</gene>
<keyword evidence="3" id="KW-1185">Reference proteome</keyword>
<dbReference type="EMBL" id="JTDY01007602">
    <property type="protein sequence ID" value="KOB65088.1"/>
    <property type="molecule type" value="Genomic_DNA"/>
</dbReference>
<feature type="non-terminal residue" evidence="2">
    <location>
        <position position="89"/>
    </location>
</feature>
<dbReference type="Proteomes" id="UP000037510">
    <property type="component" value="Unassembled WGS sequence"/>
</dbReference>
<keyword evidence="1" id="KW-0560">Oxidoreductase</keyword>
<sequence>FVDRISRLVDEYGGVVRIHLFSNRYILISHPKYIEPVVSSTEMIVKGTSYRFVRPWLGQGLLTSSESIMGVSVNAQKDSESNYVKAIEE</sequence>
<evidence type="ECO:0000313" key="2">
    <source>
        <dbReference type="EMBL" id="KOB65088.1"/>
    </source>
</evidence>
<accession>A0A0L7KP50</accession>
<evidence type="ECO:0000256" key="1">
    <source>
        <dbReference type="ARBA" id="ARBA00023033"/>
    </source>
</evidence>
<reference evidence="2 3" key="1">
    <citation type="journal article" date="2015" name="Genome Biol. Evol.">
        <title>The genome of winter moth (Operophtera brumata) provides a genomic perspective on sexual dimorphism and phenology.</title>
        <authorList>
            <person name="Derks M.F."/>
            <person name="Smit S."/>
            <person name="Salis L."/>
            <person name="Schijlen E."/>
            <person name="Bossers A."/>
            <person name="Mateman C."/>
            <person name="Pijl A.S."/>
            <person name="de Ridder D."/>
            <person name="Groenen M.A."/>
            <person name="Visser M.E."/>
            <person name="Megens H.J."/>
        </authorList>
    </citation>
    <scope>NUCLEOTIDE SEQUENCE [LARGE SCALE GENOMIC DNA]</scope>
    <source>
        <strain evidence="2">WM2013NL</strain>
        <tissue evidence="2">Head and thorax</tissue>
    </source>
</reference>
<name>A0A0L7KP50_OPEBR</name>
<dbReference type="GO" id="GO:0004497">
    <property type="term" value="F:monooxygenase activity"/>
    <property type="evidence" value="ECO:0007669"/>
    <property type="project" value="UniProtKB-KW"/>
</dbReference>